<name>A0A3G5AF30_9VIRU</name>
<protein>
    <submittedName>
        <fullName evidence="1">Uncharacterized protein</fullName>
    </submittedName>
</protein>
<organism evidence="1">
    <name type="scientific">Satyrvirus sp</name>
    <dbReference type="NCBI Taxonomy" id="2487771"/>
    <lineage>
        <taxon>Viruses</taxon>
        <taxon>Varidnaviria</taxon>
        <taxon>Bamfordvirae</taxon>
        <taxon>Nucleocytoviricota</taxon>
        <taxon>Megaviricetes</taxon>
        <taxon>Imitervirales</taxon>
        <taxon>Mimiviridae</taxon>
        <taxon>Megamimivirinae</taxon>
    </lineage>
</organism>
<evidence type="ECO:0000313" key="1">
    <source>
        <dbReference type="EMBL" id="AYV85194.1"/>
    </source>
</evidence>
<dbReference type="EMBL" id="MK072442">
    <property type="protein sequence ID" value="AYV85194.1"/>
    <property type="molecule type" value="Genomic_DNA"/>
</dbReference>
<accession>A0A3G5AF30</accession>
<reference evidence="1" key="1">
    <citation type="submission" date="2018-10" db="EMBL/GenBank/DDBJ databases">
        <title>Hidden diversity of soil giant viruses.</title>
        <authorList>
            <person name="Schulz F."/>
            <person name="Alteio L."/>
            <person name="Goudeau D."/>
            <person name="Ryan E.M."/>
            <person name="Malmstrom R.R."/>
            <person name="Blanchard J."/>
            <person name="Woyke T."/>
        </authorList>
    </citation>
    <scope>NUCLEOTIDE SEQUENCE</scope>
    <source>
        <strain evidence="1">SAV1</strain>
    </source>
</reference>
<gene>
    <name evidence="1" type="ORF">Satyrvirus6_26</name>
</gene>
<sequence length="71" mass="7614">MSNSPYGYGSLDSVGSSDDDENYDGGSIFNNFEFKLLGEVLPTLICIPLECLCECLCTCFCPCLVGDSGKL</sequence>
<proteinExistence type="predicted"/>